<dbReference type="Gene3D" id="3.40.462.20">
    <property type="match status" value="1"/>
</dbReference>
<evidence type="ECO:0000256" key="1">
    <source>
        <dbReference type="ARBA" id="ARBA00005466"/>
    </source>
</evidence>
<dbReference type="InterPro" id="IPR016166">
    <property type="entry name" value="FAD-bd_PCMH"/>
</dbReference>
<sequence>MQLPLPIYTLPAVLLRLVHAAPTSQRLYVDGGLTILTQNLLDGAQNDGSAAILSSQPSSYFEAEATCRLLGEALWDPREQKFEAGLNTSLAYQVFQGLAREDELFWVAGQRVNSTNGTACNAISPKGEVTNVDCQEQSLQALCTQSAPVSNSSSSDTATRWQINHLVDQVQLTGYRDLHTWKFRGVRYAKTPRRFTYSEIRSFDTPSRVSALEAGADCVQPVGEVKSGSSEDCLFLNIWTPTLSPLGVIANNSQLKPVMVYFYGGGLQTGSGKNPNTDGTNLASRGDVVVVSVNYRVGNVGFLAFNDSVHNGNYGISDMVTALEWVNKYIGYLGGDAQRITIFGESAGAQATHLLLASPKAKGLFQRAIMQSDPTGYPDHDQFTWSQYASVEDAYKGSTTKVLNETGCLDATDQIACLSQISGFDLVNLTTNANGVVADGTYLVDHQLDLTKPGLAVDVDVITGINRDEAGVLIDDGDYPENGTTFEDYFNAHVAHHFGLSSAFAKDIRKDAFSLSDAMTPAQILNASLRITTDGVFTCFDLAKAYSAAKHGAFRSTYAFAFNRTYSPSGYTRPWCDPPATAERPHGDPDAEYFKCHAGEQLVVFGNAARAGQPDRDGLDEPFARLVVDYWAGFARTGNPNPDVAYLRARGRAETLAQIEETGPWEQVDASRPTLRLLQWNGGQVPFMEASECEALGIPLDVLEKSKDMLVLHLVRTCLDTICHGRHDCVGYPDDPFYQVHWVKPYNLALDIVPAAVTRPRTAEEVAGIVKCAAANHYKVQAKSGGHSYANYGLGGADGAVAVDMVNFQGFAMDNSTWQATVGSGTLLSDLASRLHDAGGRAIAQGVPPGIGVGGHATVGGFGPMGRMWGTCLDHVVEVEVVTADGSIQRANETHNRDLFWAIRGAASGFGIVTDFVFRTHPDPGPAVQYTYTISFGSASAMATAFRDWQRLILDPGLDRRFGTTFILQPLGILITGTFYGSQREFEASGILDGFPKGGTLGFTVDGWLGSLINDAQNMGYFLSDIPISFYCKSLGFRTKDALPDDRIEDLFTWIGNVDKGALFWFLLLDASGGAINDLPANATAYPHRDKFMFYQAYTIGVPVTKTMRDFLTGMHDRFLAVRTQQNDTGTYAGYVDPALKDAQRQYWGTNLPMLEALKRRWDPTDVFHNPQSVRPAPVLKRRWLHWIQRVYAVGRSWERRLNPA</sequence>
<feature type="chain" id="PRO_5046106666" description="FAD-binding PCMH-type domain-containing protein" evidence="3">
    <location>
        <begin position="21"/>
        <end position="1205"/>
    </location>
</feature>
<name>A0ABR3WFK6_9PEZI</name>
<evidence type="ECO:0000259" key="4">
    <source>
        <dbReference type="PROSITE" id="PS51387"/>
    </source>
</evidence>
<proteinExistence type="inferred from homology"/>
<evidence type="ECO:0000256" key="2">
    <source>
        <dbReference type="ARBA" id="ARBA00023002"/>
    </source>
</evidence>
<dbReference type="Proteomes" id="UP001586593">
    <property type="component" value="Unassembled WGS sequence"/>
</dbReference>
<feature type="domain" description="FAD-binding PCMH-type" evidence="4">
    <location>
        <begin position="750"/>
        <end position="923"/>
    </location>
</feature>
<dbReference type="Gene3D" id="3.40.50.1820">
    <property type="entry name" value="alpha/beta hydrolase"/>
    <property type="match status" value="1"/>
</dbReference>
<accession>A0ABR3WFK6</accession>
<dbReference type="Pfam" id="PF08031">
    <property type="entry name" value="BBE"/>
    <property type="match status" value="1"/>
</dbReference>
<gene>
    <name evidence="5" type="ORF">VTK73DRAFT_7278</name>
</gene>
<dbReference type="Gene3D" id="3.30.465.10">
    <property type="match status" value="1"/>
</dbReference>
<organism evidence="5 6">
    <name type="scientific">Phialemonium thermophilum</name>
    <dbReference type="NCBI Taxonomy" id="223376"/>
    <lineage>
        <taxon>Eukaryota</taxon>
        <taxon>Fungi</taxon>
        <taxon>Dikarya</taxon>
        <taxon>Ascomycota</taxon>
        <taxon>Pezizomycotina</taxon>
        <taxon>Sordariomycetes</taxon>
        <taxon>Sordariomycetidae</taxon>
        <taxon>Cephalothecales</taxon>
        <taxon>Cephalothecaceae</taxon>
        <taxon>Phialemonium</taxon>
    </lineage>
</organism>
<keyword evidence="6" id="KW-1185">Reference proteome</keyword>
<evidence type="ECO:0000313" key="6">
    <source>
        <dbReference type="Proteomes" id="UP001586593"/>
    </source>
</evidence>
<dbReference type="InterPro" id="IPR029058">
    <property type="entry name" value="AB_hydrolase_fold"/>
</dbReference>
<dbReference type="EMBL" id="JAZHXJ010000452">
    <property type="protein sequence ID" value="KAL1860570.1"/>
    <property type="molecule type" value="Genomic_DNA"/>
</dbReference>
<dbReference type="SUPFAM" id="SSF56176">
    <property type="entry name" value="FAD-binding/transporter-associated domain-like"/>
    <property type="match status" value="1"/>
</dbReference>
<protein>
    <recommendedName>
        <fullName evidence="4">FAD-binding PCMH-type domain-containing protein</fullName>
    </recommendedName>
</protein>
<evidence type="ECO:0000313" key="5">
    <source>
        <dbReference type="EMBL" id="KAL1860570.1"/>
    </source>
</evidence>
<comment type="caution">
    <text evidence="5">The sequence shown here is derived from an EMBL/GenBank/DDBJ whole genome shotgun (WGS) entry which is preliminary data.</text>
</comment>
<dbReference type="InterPro" id="IPR002018">
    <property type="entry name" value="CarbesteraseB"/>
</dbReference>
<evidence type="ECO:0000256" key="3">
    <source>
        <dbReference type="SAM" id="SignalP"/>
    </source>
</evidence>
<feature type="signal peptide" evidence="3">
    <location>
        <begin position="1"/>
        <end position="20"/>
    </location>
</feature>
<dbReference type="InterPro" id="IPR019819">
    <property type="entry name" value="Carboxylesterase_B_CS"/>
</dbReference>
<dbReference type="SUPFAM" id="SSF53474">
    <property type="entry name" value="alpha/beta-Hydrolases"/>
    <property type="match status" value="1"/>
</dbReference>
<dbReference type="PANTHER" id="PTHR43142:SF3">
    <property type="entry name" value="PUTATIVE (AFU_ORTHOLOGUE AFUA_3G09070)-RELATED"/>
    <property type="match status" value="1"/>
</dbReference>
<dbReference type="InterPro" id="IPR006093">
    <property type="entry name" value="Oxy_OxRdtase_FAD_BS"/>
</dbReference>
<dbReference type="Pfam" id="PF01565">
    <property type="entry name" value="FAD_binding_4"/>
    <property type="match status" value="1"/>
</dbReference>
<dbReference type="PANTHER" id="PTHR43142">
    <property type="entry name" value="CARBOXYLIC ESTER HYDROLASE"/>
    <property type="match status" value="1"/>
</dbReference>
<comment type="similarity">
    <text evidence="1">Belongs to the oxygen-dependent FAD-linked oxidoreductase family.</text>
</comment>
<reference evidence="5 6" key="1">
    <citation type="journal article" date="2024" name="Commun. Biol.">
        <title>Comparative genomic analysis of thermophilic fungi reveals convergent evolutionary adaptations and gene losses.</title>
        <authorList>
            <person name="Steindorff A.S."/>
            <person name="Aguilar-Pontes M.V."/>
            <person name="Robinson A.J."/>
            <person name="Andreopoulos B."/>
            <person name="LaButti K."/>
            <person name="Kuo A."/>
            <person name="Mondo S."/>
            <person name="Riley R."/>
            <person name="Otillar R."/>
            <person name="Haridas S."/>
            <person name="Lipzen A."/>
            <person name="Grimwood J."/>
            <person name="Schmutz J."/>
            <person name="Clum A."/>
            <person name="Reid I.D."/>
            <person name="Moisan M.C."/>
            <person name="Butler G."/>
            <person name="Nguyen T.T.M."/>
            <person name="Dewar K."/>
            <person name="Conant G."/>
            <person name="Drula E."/>
            <person name="Henrissat B."/>
            <person name="Hansel C."/>
            <person name="Singer S."/>
            <person name="Hutchinson M.I."/>
            <person name="de Vries R.P."/>
            <person name="Natvig D.O."/>
            <person name="Powell A.J."/>
            <person name="Tsang A."/>
            <person name="Grigoriev I.V."/>
        </authorList>
    </citation>
    <scope>NUCLEOTIDE SEQUENCE [LARGE SCALE GENOMIC DNA]</scope>
    <source>
        <strain evidence="5 6">ATCC 24622</strain>
    </source>
</reference>
<keyword evidence="3" id="KW-0732">Signal</keyword>
<dbReference type="PROSITE" id="PS00862">
    <property type="entry name" value="OX2_COVAL_FAD"/>
    <property type="match status" value="1"/>
</dbReference>
<keyword evidence="2" id="KW-0560">Oxidoreductase</keyword>
<dbReference type="PROSITE" id="PS00941">
    <property type="entry name" value="CARBOXYLESTERASE_B_2"/>
    <property type="match status" value="1"/>
</dbReference>
<dbReference type="PROSITE" id="PS51387">
    <property type="entry name" value="FAD_PCMH"/>
    <property type="match status" value="1"/>
</dbReference>
<dbReference type="InterPro" id="IPR036318">
    <property type="entry name" value="FAD-bd_PCMH-like_sf"/>
</dbReference>
<dbReference type="InterPro" id="IPR006094">
    <property type="entry name" value="Oxid_FAD_bind_N"/>
</dbReference>
<dbReference type="Pfam" id="PF00135">
    <property type="entry name" value="COesterase"/>
    <property type="match status" value="1"/>
</dbReference>
<dbReference type="InterPro" id="IPR016169">
    <property type="entry name" value="FAD-bd_PCMH_sub2"/>
</dbReference>
<dbReference type="InterPro" id="IPR012951">
    <property type="entry name" value="BBE"/>
</dbReference>